<accession>A0A5E9PJE9</accession>
<dbReference type="AlphaFoldDB" id="A0A5E9PJE9"/>
<dbReference type="Proteomes" id="UP000297445">
    <property type="component" value="Unassembled WGS sequence"/>
</dbReference>
<dbReference type="PANTHER" id="PTHR43581">
    <property type="entry name" value="ATP/GTP PHOSPHATASE"/>
    <property type="match status" value="1"/>
</dbReference>
<comment type="caution">
    <text evidence="2">The sequence shown here is derived from an EMBL/GenBank/DDBJ whole genome shotgun (WGS) entry which is preliminary data.</text>
</comment>
<name>A0A5E9PJE9_9GAMM</name>
<reference evidence="2 3" key="1">
    <citation type="submission" date="2019-03" db="EMBL/GenBank/DDBJ databases">
        <title>Draft genome sequence of an environmental Acinetobacter seifertii from Brazil.</title>
        <authorList>
            <person name="Furlan J.P.R."/>
            <person name="Stehling E.G."/>
        </authorList>
    </citation>
    <scope>NUCLEOTIDE SEQUENCE [LARGE SCALE GENOMIC DNA]</scope>
    <source>
        <strain evidence="2 3">SAb133</strain>
    </source>
</reference>
<keyword evidence="2" id="KW-0067">ATP-binding</keyword>
<dbReference type="InterPro" id="IPR051396">
    <property type="entry name" value="Bact_Antivir_Def_Nuclease"/>
</dbReference>
<sequence>MTKKLYYWAENLENYSSDICESSPFSIEIKRLNFFIGKNNSGKSRFLRNLFTTPIYTIRDYSFPDLSDYFSELKTTFDTTHGSLWIGSESSGSDRATISSLIMGVLEFPLYPKHKYKENYIKAMELLTRVRFEHTTVIQDKIKEIDNYVTNYESAIKFEDTKFYVPILRGMRPVTDEENKQPYIERTQKDYFQEKSKFNQKNIVTGERLYHELKIHLLGEPEQRDLIKSYEEKLSQYFFDNEPVSLIPKHDQDVVNIKIGSERQFPISHLGDGLQQSIILTFEAYIRNVDENGNKKTQAFFIEEPELNMHAGMVRQLMNFYLNETNHFYFFTTHSNHLLDMVDESDEVIIQKFVKQLKEGELNEFDFKIYRCDKDHELLTSLGVRPSSLYLANCTIWVEGVTDRMYLSKLMQKYIQELEHSTSSQEARKAEKYKSFMPNFHYAFIEYAGGNITHWSFLDDYPTKQEALDFLDNNKGLTAKAITKNILLLADGDNEGKAERLSEWKSELSEENVYVLPCKEIENILSPDIVYKACLTEFKGKKNLAPQIILHAETINNIKFKGFQGSTKVGFDIDELELQSLNLISNDGIGKIIDDIIRVDTTSSPLPRLFSDDSGTIANKVKFCEICKVLMTYENWQLTEQAKDLCQKIFTHIEQCNS</sequence>
<evidence type="ECO:0000313" key="2">
    <source>
        <dbReference type="EMBL" id="TEU28018.1"/>
    </source>
</evidence>
<feature type="domain" description="ATPase AAA-type core" evidence="1">
    <location>
        <begin position="32"/>
        <end position="340"/>
    </location>
</feature>
<dbReference type="Pfam" id="PF13304">
    <property type="entry name" value="AAA_21"/>
    <property type="match status" value="1"/>
</dbReference>
<gene>
    <name evidence="2" type="ORF">E2R16_06010</name>
</gene>
<organism evidence="2 3">
    <name type="scientific">Acinetobacter seifertii</name>
    <dbReference type="NCBI Taxonomy" id="1530123"/>
    <lineage>
        <taxon>Bacteria</taxon>
        <taxon>Pseudomonadati</taxon>
        <taxon>Pseudomonadota</taxon>
        <taxon>Gammaproteobacteria</taxon>
        <taxon>Moraxellales</taxon>
        <taxon>Moraxellaceae</taxon>
        <taxon>Acinetobacter</taxon>
        <taxon>Acinetobacter calcoaceticus/baumannii complex</taxon>
    </lineage>
</organism>
<dbReference type="RefSeq" id="WP_134262090.1">
    <property type="nucleotide sequence ID" value="NZ_CP061626.1"/>
</dbReference>
<dbReference type="InterPro" id="IPR003959">
    <property type="entry name" value="ATPase_AAA_core"/>
</dbReference>
<dbReference type="EMBL" id="SNSA01000003">
    <property type="protein sequence ID" value="TEU28018.1"/>
    <property type="molecule type" value="Genomic_DNA"/>
</dbReference>
<dbReference type="GO" id="GO:0005524">
    <property type="term" value="F:ATP binding"/>
    <property type="evidence" value="ECO:0007669"/>
    <property type="project" value="UniProtKB-KW"/>
</dbReference>
<proteinExistence type="predicted"/>
<dbReference type="InterPro" id="IPR027417">
    <property type="entry name" value="P-loop_NTPase"/>
</dbReference>
<evidence type="ECO:0000259" key="1">
    <source>
        <dbReference type="Pfam" id="PF13304"/>
    </source>
</evidence>
<dbReference type="PANTHER" id="PTHR43581:SF4">
    <property type="entry name" value="ATP_GTP PHOSPHATASE"/>
    <property type="match status" value="1"/>
</dbReference>
<evidence type="ECO:0000313" key="3">
    <source>
        <dbReference type="Proteomes" id="UP000297445"/>
    </source>
</evidence>
<dbReference type="SUPFAM" id="SSF52540">
    <property type="entry name" value="P-loop containing nucleoside triphosphate hydrolases"/>
    <property type="match status" value="1"/>
</dbReference>
<keyword evidence="2" id="KW-0547">Nucleotide-binding</keyword>
<dbReference type="Gene3D" id="3.40.50.300">
    <property type="entry name" value="P-loop containing nucleotide triphosphate hydrolases"/>
    <property type="match status" value="1"/>
</dbReference>
<protein>
    <submittedName>
        <fullName evidence="2">ATP-binding protein</fullName>
    </submittedName>
</protein>